<name>A0ABQ8JGB6_DERPT</name>
<reference evidence="1 2" key="1">
    <citation type="journal article" date="2018" name="J. Allergy Clin. Immunol.">
        <title>High-quality assembly of Dermatophagoides pteronyssinus genome and transcriptome reveals a wide range of novel allergens.</title>
        <authorList>
            <person name="Liu X.Y."/>
            <person name="Yang K.Y."/>
            <person name="Wang M.Q."/>
            <person name="Kwok J.S."/>
            <person name="Zeng X."/>
            <person name="Yang Z."/>
            <person name="Xiao X.J."/>
            <person name="Lau C.P."/>
            <person name="Li Y."/>
            <person name="Huang Z.M."/>
            <person name="Ba J.G."/>
            <person name="Yim A.K."/>
            <person name="Ouyang C.Y."/>
            <person name="Ngai S.M."/>
            <person name="Chan T.F."/>
            <person name="Leung E.L."/>
            <person name="Liu L."/>
            <person name="Liu Z.G."/>
            <person name="Tsui S.K."/>
        </authorList>
    </citation>
    <scope>NUCLEOTIDE SEQUENCE [LARGE SCALE GENOMIC DNA]</scope>
    <source>
        <strain evidence="1">Derp</strain>
    </source>
</reference>
<evidence type="ECO:0000313" key="1">
    <source>
        <dbReference type="EMBL" id="KAH9421644.1"/>
    </source>
</evidence>
<keyword evidence="2" id="KW-1185">Reference proteome</keyword>
<accession>A0ABQ8JGB6</accession>
<dbReference type="Proteomes" id="UP000887458">
    <property type="component" value="Unassembled WGS sequence"/>
</dbReference>
<reference evidence="1 2" key="2">
    <citation type="journal article" date="2022" name="Mol. Biol. Evol.">
        <title>Comparative Genomics Reveals Insights into the Divergent Evolution of Astigmatic Mites and Household Pest Adaptations.</title>
        <authorList>
            <person name="Xiong Q."/>
            <person name="Wan A.T."/>
            <person name="Liu X."/>
            <person name="Fung C.S."/>
            <person name="Xiao X."/>
            <person name="Malainual N."/>
            <person name="Hou J."/>
            <person name="Wang L."/>
            <person name="Wang M."/>
            <person name="Yang K.Y."/>
            <person name="Cui Y."/>
            <person name="Leung E.L."/>
            <person name="Nong W."/>
            <person name="Shin S.K."/>
            <person name="Au S.W."/>
            <person name="Jeong K.Y."/>
            <person name="Chew F.T."/>
            <person name="Hui J.H."/>
            <person name="Leung T.F."/>
            <person name="Tungtrongchitr A."/>
            <person name="Zhong N."/>
            <person name="Liu Z."/>
            <person name="Tsui S.K."/>
        </authorList>
    </citation>
    <scope>NUCLEOTIDE SEQUENCE [LARGE SCALE GENOMIC DNA]</scope>
    <source>
        <strain evidence="1">Derp</strain>
    </source>
</reference>
<gene>
    <name evidence="1" type="ORF">DERP_009048</name>
</gene>
<evidence type="ECO:0000313" key="2">
    <source>
        <dbReference type="Proteomes" id="UP000887458"/>
    </source>
</evidence>
<comment type="caution">
    <text evidence="1">The sequence shown here is derived from an EMBL/GenBank/DDBJ whole genome shotgun (WGS) entry which is preliminary data.</text>
</comment>
<protein>
    <submittedName>
        <fullName evidence="1">Uncharacterized protein</fullName>
    </submittedName>
</protein>
<sequence length="68" mass="7990">MTNNMNNVVAVLHEVSNINKSTDKNKHHKEKSFDIHSKMFIQHSRSINSYRSLLIAIRSTANQIERRR</sequence>
<organism evidence="1 2">
    <name type="scientific">Dermatophagoides pteronyssinus</name>
    <name type="common">European house dust mite</name>
    <dbReference type="NCBI Taxonomy" id="6956"/>
    <lineage>
        <taxon>Eukaryota</taxon>
        <taxon>Metazoa</taxon>
        <taxon>Ecdysozoa</taxon>
        <taxon>Arthropoda</taxon>
        <taxon>Chelicerata</taxon>
        <taxon>Arachnida</taxon>
        <taxon>Acari</taxon>
        <taxon>Acariformes</taxon>
        <taxon>Sarcoptiformes</taxon>
        <taxon>Astigmata</taxon>
        <taxon>Psoroptidia</taxon>
        <taxon>Analgoidea</taxon>
        <taxon>Pyroglyphidae</taxon>
        <taxon>Dermatophagoidinae</taxon>
        <taxon>Dermatophagoides</taxon>
    </lineage>
</organism>
<dbReference type="EMBL" id="NJHN03000039">
    <property type="protein sequence ID" value="KAH9421644.1"/>
    <property type="molecule type" value="Genomic_DNA"/>
</dbReference>
<proteinExistence type="predicted"/>